<dbReference type="STRING" id="1077348.A0A2G8SUL2"/>
<evidence type="ECO:0000313" key="3">
    <source>
        <dbReference type="Proteomes" id="UP000230002"/>
    </source>
</evidence>
<dbReference type="Proteomes" id="UP000230002">
    <property type="component" value="Unassembled WGS sequence"/>
</dbReference>
<protein>
    <recommendedName>
        <fullName evidence="4">Virilizer N-terminal domain-containing protein</fullName>
    </recommendedName>
</protein>
<dbReference type="OrthoDB" id="2011702at2759"/>
<evidence type="ECO:0008006" key="4">
    <source>
        <dbReference type="Google" id="ProtNLM"/>
    </source>
</evidence>
<evidence type="ECO:0000313" key="2">
    <source>
        <dbReference type="EMBL" id="PIL37469.1"/>
    </source>
</evidence>
<organism evidence="2 3">
    <name type="scientific">Ganoderma sinense ZZ0214-1</name>
    <dbReference type="NCBI Taxonomy" id="1077348"/>
    <lineage>
        <taxon>Eukaryota</taxon>
        <taxon>Fungi</taxon>
        <taxon>Dikarya</taxon>
        <taxon>Basidiomycota</taxon>
        <taxon>Agaricomycotina</taxon>
        <taxon>Agaricomycetes</taxon>
        <taxon>Polyporales</taxon>
        <taxon>Polyporaceae</taxon>
        <taxon>Ganoderma</taxon>
    </lineage>
</organism>
<reference evidence="2 3" key="1">
    <citation type="journal article" date="2015" name="Sci. Rep.">
        <title>Chromosome-level genome map provides insights into diverse defense mechanisms in the medicinal fungus Ganoderma sinense.</title>
        <authorList>
            <person name="Zhu Y."/>
            <person name="Xu J."/>
            <person name="Sun C."/>
            <person name="Zhou S."/>
            <person name="Xu H."/>
            <person name="Nelson D.R."/>
            <person name="Qian J."/>
            <person name="Song J."/>
            <person name="Luo H."/>
            <person name="Xiang L."/>
            <person name="Li Y."/>
            <person name="Xu Z."/>
            <person name="Ji A."/>
            <person name="Wang L."/>
            <person name="Lu S."/>
            <person name="Hayward A."/>
            <person name="Sun W."/>
            <person name="Li X."/>
            <person name="Schwartz D.C."/>
            <person name="Wang Y."/>
            <person name="Chen S."/>
        </authorList>
    </citation>
    <scope>NUCLEOTIDE SEQUENCE [LARGE SCALE GENOMIC DNA]</scope>
    <source>
        <strain evidence="2 3">ZZ0214-1</strain>
    </source>
</reference>
<dbReference type="EMBL" id="AYKW01000001">
    <property type="protein sequence ID" value="PIL37469.1"/>
    <property type="molecule type" value="Genomic_DNA"/>
</dbReference>
<evidence type="ECO:0000256" key="1">
    <source>
        <dbReference type="SAM" id="MobiDB-lite"/>
    </source>
</evidence>
<comment type="caution">
    <text evidence="2">The sequence shown here is derived from an EMBL/GenBank/DDBJ whole genome shotgun (WGS) entry which is preliminary data.</text>
</comment>
<feature type="region of interest" description="Disordered" evidence="1">
    <location>
        <begin position="133"/>
        <end position="159"/>
    </location>
</feature>
<dbReference type="AlphaFoldDB" id="A0A2G8SUL2"/>
<gene>
    <name evidence="2" type="ORF">GSI_01163</name>
</gene>
<accession>A0A2G8SUL2</accession>
<proteinExistence type="predicted"/>
<sequence>MVLLQWCTLEPSEQGGLAAIRFSSPVRVQTIRIFPSDTKPFAQSPDTVSRTEPDAFLLDIFFNAHPVTGPNSKEKPKPSNALVPTSIAYAGGQRDFAVNMGAEYATRLMIVKGTFQSVSMAIYGDVVSDAPTTPEAYEPQPLPSITATPLPSALDPASARDPTQLARELLKLIPDSPELELPIRLVFCLKPSNDDWDSPDFPYLYANLEDDSTEFDLERAFKLTSRPVADDISSEILHGFAEKVSRCVNVKDKDPSQTYLVASLLCHAACQTPTMARSLLDAIDLQKVFDPSTLEDETTLLRLLHASSNVDVAKHLNTDWFHEVLASISGNPNNEDVVRTAARQLTTRIRSWSILGDALANTQGDFVAAAALLRDIGTEEQSFGIWLESMITHDEVVASLAENPVLPVSLPRLLSHRNPSTLPSQDEFVAFLRAYLGVACVLAVYSWSDSLPDERCRARTLGILRLWQGVDGYREMVNHLLLLKQMTFRLECMTDGDTDDPPTQAAIDSEHILVSLAKTPRAFLRPNFVKTVLNIGTSNLFITDEERASMRQAAFVVDDGFAGAVDEVLRPLERPSTFSSLRTLRVALAYLQRELDEDEESKLLDDFWEEANCSFITALCDLLAPVVDDIRSHFSLLEVPSRRSQDVMAQLFFIADDILQLLIRLLPPYPLPSRALRILTTNVADMFSCADAADMSYSPFSQPAAAAQEARQSCLDLAQILVLQDSEATCGKPGAQVVLRTLLQHGLNSYGLDPTHHLLQVFFLLDSVVPSRDSPEEQRTLWVQRVLPAMLHELWAFCHALDTENKVHFVRRLVELDQGGIGIGEWLLVEEVKDMSQAVQTLLDDSLSDTQRLIAHAQVALFFRFFADVLQSPCATWVIEGLAASEEAPHILATSFLTLLDLNLAPLHFGEVADSIVSSYEVFDNEMRFALVIALWRSLQAPELTVSLLERRLEQSVKILVTITPSYINPSKLTSEIGRLVLDLAEHPVPVEGDAAQSLVSLMEWTVKTASTITRMGELSVLSFGQYSKFQDRLKATLPADWIERLDAASNVLVFGGGEEVPPPATSLSDTVELPVHDLEDILRQHTPTPSTPPRRALNQDVFGLISVSPPTLLRSPAATGLTKTYLNNDFRQLRQSSARANTSRLPSMHVDVGVAMVA</sequence>
<keyword evidence="3" id="KW-1185">Reference proteome</keyword>
<name>A0A2G8SUL2_9APHY</name>